<evidence type="ECO:0000256" key="1">
    <source>
        <dbReference type="SAM" id="SignalP"/>
    </source>
</evidence>
<gene>
    <name evidence="2" type="ORF">ETAA1_17640</name>
</gene>
<accession>A0A517XQQ1</accession>
<evidence type="ECO:0000313" key="2">
    <source>
        <dbReference type="EMBL" id="QDU19826.1"/>
    </source>
</evidence>
<dbReference type="Proteomes" id="UP000319576">
    <property type="component" value="Chromosome"/>
</dbReference>
<dbReference type="InterPro" id="IPR029058">
    <property type="entry name" value="AB_hydrolase_fold"/>
</dbReference>
<dbReference type="Gene3D" id="3.40.50.1820">
    <property type="entry name" value="alpha/beta hydrolase"/>
    <property type="match status" value="1"/>
</dbReference>
<feature type="signal peptide" evidence="1">
    <location>
        <begin position="1"/>
        <end position="19"/>
    </location>
</feature>
<protein>
    <submittedName>
        <fullName evidence="2">Uncharacterized protein</fullName>
    </submittedName>
</protein>
<feature type="chain" id="PRO_5022220553" evidence="1">
    <location>
        <begin position="20"/>
        <end position="624"/>
    </location>
</feature>
<dbReference type="AlphaFoldDB" id="A0A517XQQ1"/>
<dbReference type="SUPFAM" id="SSF53474">
    <property type="entry name" value="alpha/beta-Hydrolases"/>
    <property type="match status" value="1"/>
</dbReference>
<sequence length="624" mass="68420" precursor="true">MTRFLSLAASLLIVAGAVAADPEVAGIKAVHRHGQTFVTWTDAAEGEAGAKFRYSLYRSDKPIAADSLKDAELCYHGVLHNSARLFGTAFNAKDRTDPKKPMAVIVEGGTPLPMWSGLAVHTVRKPATAYYAVVATDEKFTPLSKVVPGRSATTEPVEEKVAPIEPIKLHDSKSRGIYSPQTSITGQKGLPLRVELHASQGQGGPAGDYGDYYLYFATPEMGYRDGLPGVFSVEERRDKPGNYLLLRGREAIEHPGGTRAMETYWFGYLCVPQHATHPEPRAYPFTERRQEWITDWVTKAYAADPERVTASGGSMGAWGSTTYALRHRERFAAVYPNRPRTRQRGLPSLVAQPAKGATAFLDDGKTDYFARMDMVKFAADHPADLPFLGWCCGRRDGFASWQEQVDMVKAMAAARHGFAFAWNDGDHSSGAQPMAKVLKYYPPELFARNKSYPAFANSSIDQKLGTGDPKDGDLEGGINLGFKWSDVVDEDAKWSVRLSNELATGDMTVDVTPRRCQKFKARPNAEAKWESSTGDSGKVTADAAGLVTVPRVKLSPGKDTVLTIGPGGHAGPVAVPHLRRDRVGYLSFFGAYPFHTHSMACGRNCCWAPPMPCPCPRQNRYWYS</sequence>
<name>A0A517XQQ1_9BACT</name>
<keyword evidence="1" id="KW-0732">Signal</keyword>
<dbReference type="KEGG" id="uli:ETAA1_17640"/>
<organism evidence="2 3">
    <name type="scientific">Urbifossiella limnaea</name>
    <dbReference type="NCBI Taxonomy" id="2528023"/>
    <lineage>
        <taxon>Bacteria</taxon>
        <taxon>Pseudomonadati</taxon>
        <taxon>Planctomycetota</taxon>
        <taxon>Planctomycetia</taxon>
        <taxon>Gemmatales</taxon>
        <taxon>Gemmataceae</taxon>
        <taxon>Urbifossiella</taxon>
    </lineage>
</organism>
<proteinExistence type="predicted"/>
<evidence type="ECO:0000313" key="3">
    <source>
        <dbReference type="Proteomes" id="UP000319576"/>
    </source>
</evidence>
<reference evidence="2 3" key="1">
    <citation type="submission" date="2019-02" db="EMBL/GenBank/DDBJ databases">
        <title>Deep-cultivation of Planctomycetes and their phenomic and genomic characterization uncovers novel biology.</title>
        <authorList>
            <person name="Wiegand S."/>
            <person name="Jogler M."/>
            <person name="Boedeker C."/>
            <person name="Pinto D."/>
            <person name="Vollmers J."/>
            <person name="Rivas-Marin E."/>
            <person name="Kohn T."/>
            <person name="Peeters S.H."/>
            <person name="Heuer A."/>
            <person name="Rast P."/>
            <person name="Oberbeckmann S."/>
            <person name="Bunk B."/>
            <person name="Jeske O."/>
            <person name="Meyerdierks A."/>
            <person name="Storesund J.E."/>
            <person name="Kallscheuer N."/>
            <person name="Luecker S."/>
            <person name="Lage O.M."/>
            <person name="Pohl T."/>
            <person name="Merkel B.J."/>
            <person name="Hornburger P."/>
            <person name="Mueller R.-W."/>
            <person name="Bruemmer F."/>
            <person name="Labrenz M."/>
            <person name="Spormann A.M."/>
            <person name="Op den Camp H."/>
            <person name="Overmann J."/>
            <person name="Amann R."/>
            <person name="Jetten M.S.M."/>
            <person name="Mascher T."/>
            <person name="Medema M.H."/>
            <person name="Devos D.P."/>
            <person name="Kaster A.-K."/>
            <person name="Ovreas L."/>
            <person name="Rohde M."/>
            <person name="Galperin M.Y."/>
            <person name="Jogler C."/>
        </authorList>
    </citation>
    <scope>NUCLEOTIDE SEQUENCE [LARGE SCALE GENOMIC DNA]</scope>
    <source>
        <strain evidence="2 3">ETA_A1</strain>
    </source>
</reference>
<keyword evidence="3" id="KW-1185">Reference proteome</keyword>
<dbReference type="EMBL" id="CP036273">
    <property type="protein sequence ID" value="QDU19826.1"/>
    <property type="molecule type" value="Genomic_DNA"/>
</dbReference>